<evidence type="ECO:0000313" key="2">
    <source>
        <dbReference type="EMBL" id="AZV43597.1"/>
    </source>
</evidence>
<name>A0A3Q9RNG8_9BACI</name>
<dbReference type="Proteomes" id="UP000283095">
    <property type="component" value="Chromosome"/>
</dbReference>
<dbReference type="KEGG" id="pasa:BAOM_2988"/>
<dbReference type="AlphaFoldDB" id="A0A3Q9RNG8"/>
<sequence length="103" mass="11427">MKKLLTLLFATSLLAACSNSEQGNNEKLIKVDNIEVVKVENGGCSRFGCNNFVTFKKGDTSLRMSVSTNLVEAVTKGAVLDISYDPENLYVEKYMFSDFQESK</sequence>
<feature type="signal peptide" evidence="1">
    <location>
        <begin position="1"/>
        <end position="15"/>
    </location>
</feature>
<feature type="chain" id="PRO_5038333299" description="Lipoprotein" evidence="1">
    <location>
        <begin position="16"/>
        <end position="103"/>
    </location>
</feature>
<dbReference type="RefSeq" id="WP_127760743.1">
    <property type="nucleotide sequence ID" value="NZ_CP026095.1"/>
</dbReference>
<protein>
    <recommendedName>
        <fullName evidence="4">Lipoprotein</fullName>
    </recommendedName>
</protein>
<gene>
    <name evidence="2" type="ORF">BAOM_2988</name>
</gene>
<evidence type="ECO:0000313" key="3">
    <source>
        <dbReference type="Proteomes" id="UP000283095"/>
    </source>
</evidence>
<organism evidence="2 3">
    <name type="scientific">Peribacillus asahii</name>
    <dbReference type="NCBI Taxonomy" id="228899"/>
    <lineage>
        <taxon>Bacteria</taxon>
        <taxon>Bacillati</taxon>
        <taxon>Bacillota</taxon>
        <taxon>Bacilli</taxon>
        <taxon>Bacillales</taxon>
        <taxon>Bacillaceae</taxon>
        <taxon>Peribacillus</taxon>
    </lineage>
</organism>
<keyword evidence="1" id="KW-0732">Signal</keyword>
<dbReference type="PROSITE" id="PS51257">
    <property type="entry name" value="PROKAR_LIPOPROTEIN"/>
    <property type="match status" value="1"/>
</dbReference>
<proteinExistence type="predicted"/>
<dbReference type="EMBL" id="CP026095">
    <property type="protein sequence ID" value="AZV43597.1"/>
    <property type="molecule type" value="Genomic_DNA"/>
</dbReference>
<reference evidence="2 3" key="1">
    <citation type="submission" date="2018-01" db="EMBL/GenBank/DDBJ databases">
        <title>Bacillus asahii Genome sequencing and assembly.</title>
        <authorList>
            <person name="Jiang H."/>
            <person name="Feng Y."/>
            <person name="Zhao F."/>
            <person name="Lin X."/>
        </authorList>
    </citation>
    <scope>NUCLEOTIDE SEQUENCE [LARGE SCALE GENOMIC DNA]</scope>
    <source>
        <strain evidence="2 3">OM18</strain>
    </source>
</reference>
<evidence type="ECO:0000256" key="1">
    <source>
        <dbReference type="SAM" id="SignalP"/>
    </source>
</evidence>
<evidence type="ECO:0008006" key="4">
    <source>
        <dbReference type="Google" id="ProtNLM"/>
    </source>
</evidence>
<accession>A0A3Q9RNG8</accession>